<organism evidence="1 2">
    <name type="scientific">Candidatus Contendobacter odensis Run_B_J11</name>
    <dbReference type="NCBI Taxonomy" id="1400861"/>
    <lineage>
        <taxon>Bacteria</taxon>
        <taxon>Pseudomonadati</taxon>
        <taxon>Pseudomonadota</taxon>
        <taxon>Gammaproteobacteria</taxon>
        <taxon>Candidatus Competibacteraceae</taxon>
        <taxon>Candidatus Contendibacter</taxon>
    </lineage>
</organism>
<gene>
    <name evidence="1" type="ORF">BN874_1780007</name>
</gene>
<dbReference type="AlphaFoldDB" id="A0A7U7GAL2"/>
<protein>
    <submittedName>
        <fullName evidence="1">Uncharacterized protein</fullName>
    </submittedName>
</protein>
<sequence>MRLQSTRDSEGIVSLKLNPIRAVALPLQTKVGVRCCGCVPMRLKRMRNDGERYGVKE</sequence>
<dbReference type="Proteomes" id="UP000019184">
    <property type="component" value="Unassembled WGS sequence"/>
</dbReference>
<evidence type="ECO:0000313" key="2">
    <source>
        <dbReference type="Proteomes" id="UP000019184"/>
    </source>
</evidence>
<reference evidence="1 2" key="1">
    <citation type="journal article" date="2014" name="ISME J.">
        <title>Candidatus Competibacter-lineage genomes retrieved from metagenomes reveal functional metabolic diversity.</title>
        <authorList>
            <person name="McIlroy S.J."/>
            <person name="Albertsen M."/>
            <person name="Andresen E.K."/>
            <person name="Saunders A.M."/>
            <person name="Kristiansen R."/>
            <person name="Stokholm-Bjerregaard M."/>
            <person name="Nielsen K.L."/>
            <person name="Nielsen P.H."/>
        </authorList>
    </citation>
    <scope>NUCLEOTIDE SEQUENCE [LARGE SCALE GENOMIC DNA]</scope>
    <source>
        <strain evidence="1 2">Run_B_J11</strain>
    </source>
</reference>
<dbReference type="EMBL" id="CBTK010000088">
    <property type="protein sequence ID" value="CDH44630.1"/>
    <property type="molecule type" value="Genomic_DNA"/>
</dbReference>
<keyword evidence="2" id="KW-1185">Reference proteome</keyword>
<comment type="caution">
    <text evidence="1">The sequence shown here is derived from an EMBL/GenBank/DDBJ whole genome shotgun (WGS) entry which is preliminary data.</text>
</comment>
<evidence type="ECO:0000313" key="1">
    <source>
        <dbReference type="EMBL" id="CDH44630.1"/>
    </source>
</evidence>
<accession>A0A7U7GAL2</accession>
<proteinExistence type="predicted"/>
<name>A0A7U7GAL2_9GAMM</name>